<organism evidence="1">
    <name type="scientific">marine sediment metagenome</name>
    <dbReference type="NCBI Taxonomy" id="412755"/>
    <lineage>
        <taxon>unclassified sequences</taxon>
        <taxon>metagenomes</taxon>
        <taxon>ecological metagenomes</taxon>
    </lineage>
</organism>
<proteinExistence type="predicted"/>
<sequence>MKNLYDAIFVKYAASDVPNTLTK</sequence>
<name>A0A0F8WCT0_9ZZZZ</name>
<gene>
    <name evidence="1" type="ORF">LCGC14_3082510</name>
</gene>
<evidence type="ECO:0000313" key="1">
    <source>
        <dbReference type="EMBL" id="KKK54657.1"/>
    </source>
</evidence>
<feature type="non-terminal residue" evidence="1">
    <location>
        <position position="23"/>
    </location>
</feature>
<reference evidence="1" key="1">
    <citation type="journal article" date="2015" name="Nature">
        <title>Complex archaea that bridge the gap between prokaryotes and eukaryotes.</title>
        <authorList>
            <person name="Spang A."/>
            <person name="Saw J.H."/>
            <person name="Jorgensen S.L."/>
            <person name="Zaremba-Niedzwiedzka K."/>
            <person name="Martijn J."/>
            <person name="Lind A.E."/>
            <person name="van Eijk R."/>
            <person name="Schleper C."/>
            <person name="Guy L."/>
            <person name="Ettema T.J."/>
        </authorList>
    </citation>
    <scope>NUCLEOTIDE SEQUENCE</scope>
</reference>
<comment type="caution">
    <text evidence="1">The sequence shown here is derived from an EMBL/GenBank/DDBJ whole genome shotgun (WGS) entry which is preliminary data.</text>
</comment>
<dbReference type="EMBL" id="LAZR01065887">
    <property type="protein sequence ID" value="KKK54657.1"/>
    <property type="molecule type" value="Genomic_DNA"/>
</dbReference>
<protein>
    <submittedName>
        <fullName evidence="1">Uncharacterized protein</fullName>
    </submittedName>
</protein>
<dbReference type="AlphaFoldDB" id="A0A0F8WCT0"/>
<accession>A0A0F8WCT0</accession>